<dbReference type="InterPro" id="IPR025048">
    <property type="entry name" value="DUF3987"/>
</dbReference>
<protein>
    <submittedName>
        <fullName evidence="1">DUF3987 domain-containing protein</fullName>
    </submittedName>
</protein>
<dbReference type="OrthoDB" id="795326at2"/>
<dbReference type="Proteomes" id="UP000287701">
    <property type="component" value="Chromosome"/>
</dbReference>
<reference evidence="1 2" key="1">
    <citation type="submission" date="2019-01" db="EMBL/GenBank/DDBJ databases">
        <title>Whole Genome of Ornithobacterium rhinotracheale FARPER-174b.</title>
        <authorList>
            <person name="Tataje-Lavanda L.A."/>
            <person name="Montalvan A."/>
            <person name="Montesinos R."/>
            <person name="Zimic M."/>
            <person name="Fernandez-Sanchez M."/>
            <person name="Fernandez-Diaz M."/>
        </authorList>
    </citation>
    <scope>NUCLEOTIDE SEQUENCE [LARGE SCALE GENOMIC DNA]</scope>
    <source>
        <strain evidence="1 2">FARPER-174b</strain>
    </source>
</reference>
<accession>A0A3R5XTY6</accession>
<evidence type="ECO:0000313" key="1">
    <source>
        <dbReference type="EMBL" id="QAR30425.1"/>
    </source>
</evidence>
<dbReference type="Pfam" id="PF13148">
    <property type="entry name" value="DUF3987"/>
    <property type="match status" value="2"/>
</dbReference>
<name>A0A3R5XTY6_ORNRH</name>
<gene>
    <name evidence="1" type="ORF">EQP59_03175</name>
</gene>
<dbReference type="EMBL" id="CP035107">
    <property type="protein sequence ID" value="QAR30425.1"/>
    <property type="molecule type" value="Genomic_DNA"/>
</dbReference>
<proteinExistence type="predicted"/>
<organism evidence="1 2">
    <name type="scientific">Ornithobacterium rhinotracheale</name>
    <dbReference type="NCBI Taxonomy" id="28251"/>
    <lineage>
        <taxon>Bacteria</taxon>
        <taxon>Pseudomonadati</taxon>
        <taxon>Bacteroidota</taxon>
        <taxon>Flavobacteriia</taxon>
        <taxon>Flavobacteriales</taxon>
        <taxon>Weeksellaceae</taxon>
        <taxon>Ornithobacterium</taxon>
    </lineage>
</organism>
<dbReference type="AlphaFoldDB" id="A0A3R5XTY6"/>
<dbReference type="RefSeq" id="WP_128500916.1">
    <property type="nucleotide sequence ID" value="NZ_CP035107.1"/>
</dbReference>
<sequence length="442" mass="51708">MDSLTLKNKILTGLELDFSRFTINNLFPIDVFPVSLQTIIKEVDKNLSFLPDYFGTALLYSTSVALGSKIKLKIKESWYTSSSIYLVIVGRTGDAKSHAISLALKPIDQINTDNFKIYKSELKEYKKNISEEKVKKPTFKQLIINDATSEALVKVMYETDRGIGLYYDEIRGFINSFGMYKAGNNDEEMILSLWAGKPITKNRVSEDTILITNTKLDIIGSIQPELIGKTFNGNKLNNGFIERFLFAIPFEYRSVKWNKRNIDLNLIQNYNEIIRSIYDFSENLQEPLIIEYSEEAFNYIVDWQNNLPSDFDFEYERGINIKLQEYTQRFSLLLQVLDDIVQNKRIEKVNLKSVQNAIKLFEYFRKNALKVREIMNQDYLDSLSTNQKTAYKALPQTFSTREAKQILQKLSIMKERNIYYFLKDKKLFKRLEHGKYEKIYSY</sequence>
<evidence type="ECO:0000313" key="2">
    <source>
        <dbReference type="Proteomes" id="UP000287701"/>
    </source>
</evidence>